<sequence>MATTTTPGALDVIKGAMLDAVKASDFTPEDLQRIFKDLGASQEKLRAIMNVWFGPKGGFRPTFVEEKDHAVSGAQDIEILTTMNPPPAQTPFRMFDIETGNLVSYPAIGERGQYCMLSHRWKGAEVLLGDIYRAKGKLQATGITTQKSDVEMLLEQCRIDIVDQEAAVKKLYLASGASATSETFSLANLLDRRLKAKSAEGYLTWAKGQEQKKRAEVRFAEMESRIFSSLISSTRKAIDDASGKGFEASPVVQKKKDDLEEAKKQVEKAEEDYTAAKEDMDFFRTRFMLRDAIDGIVPRLERWKSAIKIEQTIKMAGDIFKKKPFHKREKCYLWNDTCCINKTDYGELSQSLSLMGDWYANAEFTLVHLEADALPEDQWNASGNDAARDWRQFQEERGEQPEPYLENLPLRPKTTVQEFEDISNWKPEWSTRAWTLQELVMSKMTFYVNADWASISRPVESLGYIYPLVPFIALYTQRDKQNIFTSDSTTLTSMVLRDLLASEVLDGIQENGEIERARLLIKLLACLGVQLLGDLTMETATSQLAHAVCNAAADLVEGAEHDPKTLLLARLEQHLRKADDEKEGRPTEEEAINAINLVLRCLVEETLQLVLDDRKYVAEFSKVEQLSDWRDGKKRSGFAADNVLAASGCREATVATDSAYALMGILGVRFPTFPAEGYVMALARVLDQVIITHNDVSVFNWTGMAMGSSIRGRSLYPSSQQAYGNQKDHGRHYNVQLSQVLQGKMNDIMKTYNETFSVLRRAIEAVKDKEQKDIPFDWIVGVIGVVRGSDFHQLKERFISVGKVVAYILKHCVKKAAEKNAASGETSAKGNGETLEDNDTALSGGLSKVFSISSLPSPTMSLPSPSLSLPSPSLLVSGFKMGMGGSKKEEPVVETPKKGSRFSSFTKRSSSFGIGKATPEPTPEPAPSPAIESPQPMPPTPQSPPPKDVIPDDPSKPEWALYDSEVKDHLEYLSTPPDDIQERNLRPKELPKPVLDVDHESVLAELDPHSKKAGVKTRLGFGPDFDESSTICPNPIIVNNSGIEGLFDIQRVIVTFLDGDRLRARIAKAVTPKDRISGWCSISTGFTRVIAGFSCEKRLLEQELDAVEGIESRVLKEQHKSKAEKRSAQLGAEVVASPINTTDAKLVLEKIAGDAGEEEKKGDKGKTKKEGLEQDEEMKGEEGKKETEEKGVDIDKETDEERLVSRMIEFIQEPQLELVAGEWVLARFSGVPGAKWFLCHLELGSAPGRFYGHRIPTGEIDFTNSTPEPGLVKAWQVYMERKKRKMCNILERYLKSRESAKKGQAKLKQARKALADATSGITPEENEMEDDEEATLAGKDSDSEDEEATLFDADEKDEGGGSSWKKLKEQSKVAARELGEFTVFLAQEKFWEWRAERLERKLSTAVLKRTPARLRTAVENVSDNKGLLPGMFHSAVGVHMF</sequence>
<feature type="compositionally biased region" description="Acidic residues" evidence="2">
    <location>
        <begin position="1342"/>
        <end position="1357"/>
    </location>
</feature>
<dbReference type="PANTHER" id="PTHR10622:SF10">
    <property type="entry name" value="HET DOMAIN-CONTAINING PROTEIN"/>
    <property type="match status" value="1"/>
</dbReference>
<comment type="caution">
    <text evidence="4">The sequence shown here is derived from an EMBL/GenBank/DDBJ whole genome shotgun (WGS) entry which is preliminary data.</text>
</comment>
<gene>
    <name evidence="4" type="ORF">QBC40DRAFT_219361</name>
</gene>
<evidence type="ECO:0000256" key="2">
    <source>
        <dbReference type="SAM" id="MobiDB-lite"/>
    </source>
</evidence>
<feature type="region of interest" description="Disordered" evidence="2">
    <location>
        <begin position="880"/>
        <end position="959"/>
    </location>
</feature>
<feature type="region of interest" description="Disordered" evidence="2">
    <location>
        <begin position="1157"/>
        <end position="1197"/>
    </location>
</feature>
<feature type="region of interest" description="Disordered" evidence="2">
    <location>
        <begin position="819"/>
        <end position="840"/>
    </location>
</feature>
<evidence type="ECO:0000313" key="4">
    <source>
        <dbReference type="EMBL" id="KAK4203444.1"/>
    </source>
</evidence>
<evidence type="ECO:0000259" key="3">
    <source>
        <dbReference type="Pfam" id="PF06985"/>
    </source>
</evidence>
<keyword evidence="5" id="KW-1185">Reference proteome</keyword>
<feature type="compositionally biased region" description="Pro residues" evidence="2">
    <location>
        <begin position="935"/>
        <end position="948"/>
    </location>
</feature>
<feature type="compositionally biased region" description="Acidic residues" evidence="2">
    <location>
        <begin position="1324"/>
        <end position="1334"/>
    </location>
</feature>
<feature type="coiled-coil region" evidence="1">
    <location>
        <begin position="252"/>
        <end position="286"/>
    </location>
</feature>
<dbReference type="PANTHER" id="PTHR10622">
    <property type="entry name" value="HET DOMAIN-CONTAINING PROTEIN"/>
    <property type="match status" value="1"/>
</dbReference>
<accession>A0AAN6XMI2</accession>
<reference evidence="4" key="1">
    <citation type="journal article" date="2023" name="Mol. Phylogenet. Evol.">
        <title>Genome-scale phylogeny and comparative genomics of the fungal order Sordariales.</title>
        <authorList>
            <person name="Hensen N."/>
            <person name="Bonometti L."/>
            <person name="Westerberg I."/>
            <person name="Brannstrom I.O."/>
            <person name="Guillou S."/>
            <person name="Cros-Aarteil S."/>
            <person name="Calhoun S."/>
            <person name="Haridas S."/>
            <person name="Kuo A."/>
            <person name="Mondo S."/>
            <person name="Pangilinan J."/>
            <person name="Riley R."/>
            <person name="LaButti K."/>
            <person name="Andreopoulos B."/>
            <person name="Lipzen A."/>
            <person name="Chen C."/>
            <person name="Yan M."/>
            <person name="Daum C."/>
            <person name="Ng V."/>
            <person name="Clum A."/>
            <person name="Steindorff A."/>
            <person name="Ohm R.A."/>
            <person name="Martin F."/>
            <person name="Silar P."/>
            <person name="Natvig D.O."/>
            <person name="Lalanne C."/>
            <person name="Gautier V."/>
            <person name="Ament-Velasquez S.L."/>
            <person name="Kruys A."/>
            <person name="Hutchinson M.I."/>
            <person name="Powell A.J."/>
            <person name="Barry K."/>
            <person name="Miller A.N."/>
            <person name="Grigoriev I.V."/>
            <person name="Debuchy R."/>
            <person name="Gladieux P."/>
            <person name="Hiltunen Thoren M."/>
            <person name="Johannesson H."/>
        </authorList>
    </citation>
    <scope>NUCLEOTIDE SEQUENCE</scope>
    <source>
        <strain evidence="4">CBS 315.58</strain>
    </source>
</reference>
<reference evidence="4" key="2">
    <citation type="submission" date="2023-05" db="EMBL/GenBank/DDBJ databases">
        <authorList>
            <consortium name="Lawrence Berkeley National Laboratory"/>
            <person name="Steindorff A."/>
            <person name="Hensen N."/>
            <person name="Bonometti L."/>
            <person name="Westerberg I."/>
            <person name="Brannstrom I.O."/>
            <person name="Guillou S."/>
            <person name="Cros-Aarteil S."/>
            <person name="Calhoun S."/>
            <person name="Haridas S."/>
            <person name="Kuo A."/>
            <person name="Mondo S."/>
            <person name="Pangilinan J."/>
            <person name="Riley R."/>
            <person name="Labutti K."/>
            <person name="Andreopoulos B."/>
            <person name="Lipzen A."/>
            <person name="Chen C."/>
            <person name="Yanf M."/>
            <person name="Daum C."/>
            <person name="Ng V."/>
            <person name="Clum A."/>
            <person name="Ohm R."/>
            <person name="Martin F."/>
            <person name="Silar P."/>
            <person name="Natvig D."/>
            <person name="Lalanne C."/>
            <person name="Gautier V."/>
            <person name="Ament-Velasquez S.L."/>
            <person name="Kruys A."/>
            <person name="Hutchinson M.I."/>
            <person name="Powell A.J."/>
            <person name="Barry K."/>
            <person name="Miller A.N."/>
            <person name="Grigoriev I.V."/>
            <person name="Debuchy R."/>
            <person name="Gladieux P."/>
            <person name="Thoren M.H."/>
            <person name="Johannesson H."/>
        </authorList>
    </citation>
    <scope>NUCLEOTIDE SEQUENCE</scope>
    <source>
        <strain evidence="4">CBS 315.58</strain>
    </source>
</reference>
<name>A0AAN6XMI2_9PEZI</name>
<proteinExistence type="predicted"/>
<dbReference type="InterPro" id="IPR010730">
    <property type="entry name" value="HET"/>
</dbReference>
<feature type="domain" description="Heterokaryon incompatibility" evidence="3">
    <location>
        <begin position="305"/>
        <end position="438"/>
    </location>
</feature>
<feature type="compositionally biased region" description="Basic and acidic residues" evidence="2">
    <location>
        <begin position="886"/>
        <end position="897"/>
    </location>
</feature>
<organism evidence="4 5">
    <name type="scientific">Triangularia verruculosa</name>
    <dbReference type="NCBI Taxonomy" id="2587418"/>
    <lineage>
        <taxon>Eukaryota</taxon>
        <taxon>Fungi</taxon>
        <taxon>Dikarya</taxon>
        <taxon>Ascomycota</taxon>
        <taxon>Pezizomycotina</taxon>
        <taxon>Sordariomycetes</taxon>
        <taxon>Sordariomycetidae</taxon>
        <taxon>Sordariales</taxon>
        <taxon>Podosporaceae</taxon>
        <taxon>Triangularia</taxon>
    </lineage>
</organism>
<dbReference type="Pfam" id="PF06985">
    <property type="entry name" value="HET"/>
    <property type="match status" value="1"/>
</dbReference>
<evidence type="ECO:0000313" key="5">
    <source>
        <dbReference type="Proteomes" id="UP001303160"/>
    </source>
</evidence>
<feature type="compositionally biased region" description="Basic and acidic residues" evidence="2">
    <location>
        <begin position="1180"/>
        <end position="1197"/>
    </location>
</feature>
<feature type="compositionally biased region" description="Low complexity" evidence="2">
    <location>
        <begin position="901"/>
        <end position="919"/>
    </location>
</feature>
<feature type="region of interest" description="Disordered" evidence="2">
    <location>
        <begin position="1314"/>
        <end position="1366"/>
    </location>
</feature>
<evidence type="ECO:0000256" key="1">
    <source>
        <dbReference type="SAM" id="Coils"/>
    </source>
</evidence>
<feature type="compositionally biased region" description="Basic and acidic residues" evidence="2">
    <location>
        <begin position="1157"/>
        <end position="1172"/>
    </location>
</feature>
<keyword evidence="1" id="KW-0175">Coiled coil</keyword>
<dbReference type="EMBL" id="MU863889">
    <property type="protein sequence ID" value="KAK4203444.1"/>
    <property type="molecule type" value="Genomic_DNA"/>
</dbReference>
<dbReference type="Proteomes" id="UP001303160">
    <property type="component" value="Unassembled WGS sequence"/>
</dbReference>
<protein>
    <recommendedName>
        <fullName evidence="3">Heterokaryon incompatibility domain-containing protein</fullName>
    </recommendedName>
</protein>